<sequence>MTGSSSLELKRCHSLTGQAELPVPPQHSTTLLPLFLSSTPPHSSPSSSHSLPPTSASPLPLPSIQLDQTEEKKSRSR</sequence>
<accession>A0A437AAA5</accession>
<comment type="caution">
    <text evidence="2">The sequence shown here is derived from an EMBL/GenBank/DDBJ whole genome shotgun (WGS) entry which is preliminary data.</text>
</comment>
<feature type="compositionally biased region" description="Low complexity" evidence="1">
    <location>
        <begin position="27"/>
        <end position="58"/>
    </location>
</feature>
<evidence type="ECO:0000313" key="2">
    <source>
        <dbReference type="EMBL" id="RVD88051.1"/>
    </source>
</evidence>
<keyword evidence="3" id="KW-1185">Reference proteome</keyword>
<proteinExistence type="predicted"/>
<reference evidence="2 3" key="1">
    <citation type="submission" date="2019-01" db="EMBL/GenBank/DDBJ databases">
        <title>Intercellular communication is required for trap formation in the nematode-trapping fungus Duddingtonia flagrans.</title>
        <authorList>
            <person name="Youssar L."/>
            <person name="Wernet V."/>
            <person name="Hensel N."/>
            <person name="Hildebrandt H.-G."/>
            <person name="Fischer R."/>
        </authorList>
    </citation>
    <scope>NUCLEOTIDE SEQUENCE [LARGE SCALE GENOMIC DNA]</scope>
    <source>
        <strain evidence="2 3">CBS H-5679</strain>
    </source>
</reference>
<evidence type="ECO:0000313" key="3">
    <source>
        <dbReference type="Proteomes" id="UP000283090"/>
    </source>
</evidence>
<dbReference type="EMBL" id="SAEB01000003">
    <property type="protein sequence ID" value="RVD88051.1"/>
    <property type="molecule type" value="Genomic_DNA"/>
</dbReference>
<dbReference type="VEuPathDB" id="FungiDB:DFL_002249"/>
<organism evidence="2 3">
    <name type="scientific">Arthrobotrys flagrans</name>
    <name type="common">Nematode-trapping fungus</name>
    <name type="synonym">Trichothecium flagrans</name>
    <dbReference type="NCBI Taxonomy" id="97331"/>
    <lineage>
        <taxon>Eukaryota</taxon>
        <taxon>Fungi</taxon>
        <taxon>Dikarya</taxon>
        <taxon>Ascomycota</taxon>
        <taxon>Pezizomycotina</taxon>
        <taxon>Orbiliomycetes</taxon>
        <taxon>Orbiliales</taxon>
        <taxon>Orbiliaceae</taxon>
        <taxon>Arthrobotrys</taxon>
    </lineage>
</organism>
<dbReference type="AlphaFoldDB" id="A0A437AAA5"/>
<name>A0A437AAA5_ARTFL</name>
<dbReference type="RefSeq" id="XP_067493595.1">
    <property type="nucleotide sequence ID" value="XM_067631007.1"/>
</dbReference>
<protein>
    <submittedName>
        <fullName evidence="2">Uncharacterized protein</fullName>
    </submittedName>
</protein>
<feature type="region of interest" description="Disordered" evidence="1">
    <location>
        <begin position="1"/>
        <end position="77"/>
    </location>
</feature>
<evidence type="ECO:0000256" key="1">
    <source>
        <dbReference type="SAM" id="MobiDB-lite"/>
    </source>
</evidence>
<gene>
    <name evidence="2" type="ORF">DFL_002249</name>
</gene>
<dbReference type="GeneID" id="93584560"/>
<dbReference type="Proteomes" id="UP000283090">
    <property type="component" value="Unassembled WGS sequence"/>
</dbReference>